<organism evidence="9 10">
    <name type="scientific">Draconibacterium aestuarii</name>
    <dbReference type="NCBI Taxonomy" id="2998507"/>
    <lineage>
        <taxon>Bacteria</taxon>
        <taxon>Pseudomonadati</taxon>
        <taxon>Bacteroidota</taxon>
        <taxon>Bacteroidia</taxon>
        <taxon>Marinilabiliales</taxon>
        <taxon>Prolixibacteraceae</taxon>
        <taxon>Draconibacterium</taxon>
    </lineage>
</organism>
<evidence type="ECO:0000256" key="5">
    <source>
        <dbReference type="ARBA" id="ARBA00023237"/>
    </source>
</evidence>
<accession>A0A9X3FAN0</accession>
<keyword evidence="4" id="KW-0472">Membrane</keyword>
<reference evidence="9" key="1">
    <citation type="submission" date="2022-11" db="EMBL/GenBank/DDBJ databases">
        <title>Marilongibacter aestuarii gen. nov., sp. nov., isolated from tidal flat sediment.</title>
        <authorList>
            <person name="Jiayan W."/>
        </authorList>
    </citation>
    <scope>NUCLEOTIDE SEQUENCE</scope>
    <source>
        <strain evidence="9">Z1-6</strain>
    </source>
</reference>
<dbReference type="GO" id="GO:0009279">
    <property type="term" value="C:cell outer membrane"/>
    <property type="evidence" value="ECO:0007669"/>
    <property type="project" value="UniProtKB-SubCell"/>
</dbReference>
<keyword evidence="3" id="KW-0732">Signal</keyword>
<dbReference type="InterPro" id="IPR012944">
    <property type="entry name" value="SusD_RagB_dom"/>
</dbReference>
<evidence type="ECO:0000259" key="7">
    <source>
        <dbReference type="Pfam" id="PF07980"/>
    </source>
</evidence>
<evidence type="ECO:0000256" key="6">
    <source>
        <dbReference type="SAM" id="MobiDB-lite"/>
    </source>
</evidence>
<evidence type="ECO:0000313" key="10">
    <source>
        <dbReference type="Proteomes" id="UP001145087"/>
    </source>
</evidence>
<keyword evidence="5" id="KW-0998">Cell outer membrane</keyword>
<evidence type="ECO:0000256" key="2">
    <source>
        <dbReference type="ARBA" id="ARBA00006275"/>
    </source>
</evidence>
<dbReference type="Pfam" id="PF07980">
    <property type="entry name" value="SusD_RagB"/>
    <property type="match status" value="1"/>
</dbReference>
<evidence type="ECO:0000256" key="4">
    <source>
        <dbReference type="ARBA" id="ARBA00023136"/>
    </source>
</evidence>
<comment type="similarity">
    <text evidence="2">Belongs to the SusD family.</text>
</comment>
<dbReference type="Gene3D" id="1.25.40.390">
    <property type="match status" value="1"/>
</dbReference>
<dbReference type="PROSITE" id="PS51257">
    <property type="entry name" value="PROKAR_LIPOPROTEIN"/>
    <property type="match status" value="1"/>
</dbReference>
<evidence type="ECO:0000313" key="9">
    <source>
        <dbReference type="EMBL" id="MCY1722947.1"/>
    </source>
</evidence>
<keyword evidence="10" id="KW-1185">Reference proteome</keyword>
<protein>
    <submittedName>
        <fullName evidence="9">RagB/SusD family nutrient uptake outer membrane protein</fullName>
    </submittedName>
</protein>
<evidence type="ECO:0000259" key="8">
    <source>
        <dbReference type="Pfam" id="PF14322"/>
    </source>
</evidence>
<dbReference type="InterPro" id="IPR011990">
    <property type="entry name" value="TPR-like_helical_dom_sf"/>
</dbReference>
<evidence type="ECO:0000256" key="3">
    <source>
        <dbReference type="ARBA" id="ARBA00022729"/>
    </source>
</evidence>
<evidence type="ECO:0000256" key="1">
    <source>
        <dbReference type="ARBA" id="ARBA00004442"/>
    </source>
</evidence>
<comment type="subcellular location">
    <subcellularLocation>
        <location evidence="1">Cell outer membrane</location>
    </subcellularLocation>
</comment>
<dbReference type="EMBL" id="JAPOHD010000065">
    <property type="protein sequence ID" value="MCY1722947.1"/>
    <property type="molecule type" value="Genomic_DNA"/>
</dbReference>
<gene>
    <name evidence="9" type="ORF">OU798_21550</name>
</gene>
<feature type="domain" description="SusD-like N-terminal" evidence="8">
    <location>
        <begin position="22"/>
        <end position="225"/>
    </location>
</feature>
<proteinExistence type="inferred from homology"/>
<comment type="caution">
    <text evidence="9">The sequence shown here is derived from an EMBL/GenBank/DDBJ whole genome shotgun (WGS) entry which is preliminary data.</text>
</comment>
<feature type="domain" description="RagB/SusD" evidence="7">
    <location>
        <begin position="264"/>
        <end position="570"/>
    </location>
</feature>
<dbReference type="SUPFAM" id="SSF48452">
    <property type="entry name" value="TPR-like"/>
    <property type="match status" value="1"/>
</dbReference>
<sequence>MKKVIYLTILLSVGLLYSCGDDFFNIKPKGQGSPSTLTTKTGIDYLLTGTYAVVDGTHLGTSGTVWASSVSNWVWGSIASDDAYKGSSYGDQATINPVEGFFADADNGYVDNHWEGLYDGVVRANDVLRYLPDTEDMSDAEKTEAEAQAKFLRAHFYVELTKVHGKVPYVDENTEDAKTVANDHILWPEIETDMKFAADNLPDSWTAKGRASSWAAKTYLARIYLLQGKHAEAKPLLDDVYSNGPFQLVESFEQNYMIATNNNKESIFEIQYATNDGASGSPNAGWGDALNFPHGVAGTGTCCGFFQPTHSLVSAYVVGDDGLPMLDNTYTADDMLPYDPDLSDGNNIAYDGPLDPRLDHTVGRPGIPYLDWGIHQGEGWIRDPSNGGPYLYKKNMFKQAEKGLATTTGWATGVNPNNFRKFRLAHVILWLAECEAQVGSLERATSLVNEIRNRAKASNVVTLSDGTPAANYKVEPYGETFASKEVAMKAIQLELRLEFAMEGLRFFDLVRWGIADDVINNYLDVEGTKMAHLAGKTFVAGKHEKWPIPQTQRDLSVDESGNTVLEQTDGYN</sequence>
<feature type="region of interest" description="Disordered" evidence="6">
    <location>
        <begin position="549"/>
        <end position="572"/>
    </location>
</feature>
<dbReference type="RefSeq" id="WP_343335272.1">
    <property type="nucleotide sequence ID" value="NZ_JAPOHD010000065.1"/>
</dbReference>
<dbReference type="Pfam" id="PF14322">
    <property type="entry name" value="SusD-like_3"/>
    <property type="match status" value="1"/>
</dbReference>
<dbReference type="Proteomes" id="UP001145087">
    <property type="component" value="Unassembled WGS sequence"/>
</dbReference>
<name>A0A9X3FAN0_9BACT</name>
<dbReference type="AlphaFoldDB" id="A0A9X3FAN0"/>
<dbReference type="InterPro" id="IPR033985">
    <property type="entry name" value="SusD-like_N"/>
</dbReference>